<dbReference type="AlphaFoldDB" id="A0A845ET86"/>
<feature type="transmembrane region" description="Helical" evidence="1">
    <location>
        <begin position="81"/>
        <end position="99"/>
    </location>
</feature>
<keyword evidence="1" id="KW-1133">Transmembrane helix</keyword>
<gene>
    <name evidence="2" type="ORF">GLW07_04115</name>
</gene>
<reference evidence="2 3" key="1">
    <citation type="submission" date="2019-11" db="EMBL/GenBank/DDBJ databases">
        <title>Genome sequences of 17 halophilic strains isolated from different environments.</title>
        <authorList>
            <person name="Furrow R.E."/>
        </authorList>
    </citation>
    <scope>NUCLEOTIDE SEQUENCE [LARGE SCALE GENOMIC DNA]</scope>
    <source>
        <strain evidence="2 3">22506_14_FS</strain>
    </source>
</reference>
<feature type="transmembrane region" description="Helical" evidence="1">
    <location>
        <begin position="119"/>
        <end position="139"/>
    </location>
</feature>
<dbReference type="EMBL" id="WMEY01000001">
    <property type="protein sequence ID" value="MYL62540.1"/>
    <property type="molecule type" value="Genomic_DNA"/>
</dbReference>
<feature type="transmembrane region" description="Helical" evidence="1">
    <location>
        <begin position="50"/>
        <end position="69"/>
    </location>
</feature>
<keyword evidence="1" id="KW-0472">Membrane</keyword>
<evidence type="ECO:0008006" key="4">
    <source>
        <dbReference type="Google" id="ProtNLM"/>
    </source>
</evidence>
<keyword evidence="1" id="KW-0812">Transmembrane</keyword>
<comment type="caution">
    <text evidence="2">The sequence shown here is derived from an EMBL/GenBank/DDBJ whole genome shotgun (WGS) entry which is preliminary data.</text>
</comment>
<dbReference type="PANTHER" id="PTHR36009">
    <property type="match status" value="1"/>
</dbReference>
<name>A0A845ET86_9BACL</name>
<dbReference type="RefSeq" id="WP_160918348.1">
    <property type="nucleotide sequence ID" value="NZ_WMEY01000001.1"/>
</dbReference>
<feature type="transmembrane region" description="Helical" evidence="1">
    <location>
        <begin position="180"/>
        <end position="198"/>
    </location>
</feature>
<evidence type="ECO:0000256" key="1">
    <source>
        <dbReference type="SAM" id="Phobius"/>
    </source>
</evidence>
<feature type="transmembrane region" description="Helical" evidence="1">
    <location>
        <begin position="151"/>
        <end position="174"/>
    </location>
</feature>
<accession>A0A845ET86</accession>
<dbReference type="Proteomes" id="UP000447833">
    <property type="component" value="Unassembled WGS sequence"/>
</dbReference>
<feature type="transmembrane region" description="Helical" evidence="1">
    <location>
        <begin position="12"/>
        <end position="30"/>
    </location>
</feature>
<sequence length="207" mass="22637">MNEKVGLMMSRVSFLIIWLGLIVYSVFLAPDGNGSYLSDLLTLNDPDAGLLAMFSLLGVFPAVFAILLLRNDSGSVPAWPFVLGSFVLGAFSLLPYFILNKNKERSNRTPNKVRKFLQSRGLSIVLIGLAFGLMVYGLFAGEATIYQKAFLESNFVHVMTIDFLVLTGLSIVALRDRDGVAGWIGLLPIIGPLSLVITKNGKERKHA</sequence>
<dbReference type="PANTHER" id="PTHR36009:SF3">
    <property type="entry name" value="TRANSMEMBRANE PROTEIN"/>
    <property type="match status" value="1"/>
</dbReference>
<evidence type="ECO:0000313" key="3">
    <source>
        <dbReference type="Proteomes" id="UP000447833"/>
    </source>
</evidence>
<protein>
    <recommendedName>
        <fullName evidence="4">DUF2834 domain-containing protein</fullName>
    </recommendedName>
</protein>
<evidence type="ECO:0000313" key="2">
    <source>
        <dbReference type="EMBL" id="MYL62540.1"/>
    </source>
</evidence>
<organism evidence="2 3">
    <name type="scientific">Guptibacillus hwajinpoensis</name>
    <dbReference type="NCBI Taxonomy" id="208199"/>
    <lineage>
        <taxon>Bacteria</taxon>
        <taxon>Bacillati</taxon>
        <taxon>Bacillota</taxon>
        <taxon>Bacilli</taxon>
        <taxon>Bacillales</taxon>
        <taxon>Guptibacillaceae</taxon>
        <taxon>Guptibacillus</taxon>
    </lineage>
</organism>
<proteinExistence type="predicted"/>